<comment type="subcellular location">
    <subcellularLocation>
        <location evidence="1">Membrane</location>
        <topology evidence="1">Multi-pass membrane protein</topology>
    </subcellularLocation>
</comment>
<feature type="transmembrane region" description="Helical" evidence="7">
    <location>
        <begin position="624"/>
        <end position="644"/>
    </location>
</feature>
<feature type="transmembrane region" description="Helical" evidence="7">
    <location>
        <begin position="568"/>
        <end position="591"/>
    </location>
</feature>
<reference evidence="9" key="1">
    <citation type="submission" date="2021-04" db="EMBL/GenBank/DDBJ databases">
        <title>Novel species in family Eggerthellaceae.</title>
        <authorList>
            <person name="Zhang G."/>
        </authorList>
    </citation>
    <scope>NUCLEOTIDE SEQUENCE</scope>
    <source>
        <strain evidence="9">Zg-886</strain>
    </source>
</reference>
<evidence type="ECO:0000256" key="7">
    <source>
        <dbReference type="SAM" id="Phobius"/>
    </source>
</evidence>
<dbReference type="Pfam" id="PF12698">
    <property type="entry name" value="ABC2_membrane_3"/>
    <property type="match status" value="1"/>
</dbReference>
<dbReference type="NCBIfam" id="TIGR03061">
    <property type="entry name" value="pip_yhgE_Nterm"/>
    <property type="match status" value="1"/>
</dbReference>
<feature type="transmembrane region" description="Helical" evidence="7">
    <location>
        <begin position="685"/>
        <end position="706"/>
    </location>
</feature>
<proteinExistence type="predicted"/>
<evidence type="ECO:0000313" key="9">
    <source>
        <dbReference type="EMBL" id="QTU83666.1"/>
    </source>
</evidence>
<dbReference type="AlphaFoldDB" id="A0A9E6MP63"/>
<dbReference type="Proteomes" id="UP000671910">
    <property type="component" value="Chromosome"/>
</dbReference>
<evidence type="ECO:0000256" key="6">
    <source>
        <dbReference type="SAM" id="MobiDB-lite"/>
    </source>
</evidence>
<evidence type="ECO:0000256" key="2">
    <source>
        <dbReference type="ARBA" id="ARBA00022692"/>
    </source>
</evidence>
<keyword evidence="2 7" id="KW-0812">Transmembrane</keyword>
<name>A0A9E6MP63_9ACTN</name>
<sequence length="901" mass="95282">MGNALKVFKRDVLRLLKTPAALVVVVALVVLPSLYTWYNVVGFWDPYDNTQNIMVSVVNKDAGAESDLTGPVQVGDMIVSELEKNAQLHWVFEDEGQALDALKAGRRYAVFVIPEDFSACLLSMTSGQVQEPKLQYYVNEKTGPVAPKITDTGASTLDETINSAFVKTVSDVAVKAVDSAVGKAEGTLDESKAQATLDIDQARSVVAGVRATLDGAASAVGEASAKSSEARSVLGRAGDDLAQTSQDIQSLASDIGRAQDGLLDFGAAASPVVGEATKKAAAATSDVQALAHDVETTMSGAHGKITAAVEAGKTVLAETKDAADVADRLGADLDALLGRETGVSRAADLLQKDNAKAESMLAEAQKLADSVQASANSLADSADAVDGAMESALGATNDYAGMLFSQTIPNLSKSLGDLGSAAQALASSVERQRAVVDDGCRSLDSLDELLSQTSDALAATDEALAVLDGHLESVEGDVTLLASSSMVGRLFGKEGLDAARIADFMGSPTEVKTERLYPLDHYGSAMAPLFMNLTFWIGAFMLLVIMKAEVDDEGVPGLTVAEGYLGRFLLFAVLVVCQAAVCCAGVCVIGVQTASTPALYGAAVVTALAYLSVIYALSVTLQHVGMGLCIILVFAQIPAATGLYPVELTSNFFQAVYPLLPFTYGIGALREAICGFYGIAYGADLAALAAFFVAFMAFGLLVRPLVANVNRLFSHSLEQAGVFVVEKSAIPARRFRFSQLARALVGQQAYQRRLRDRYDRYLALRPVLIRVVVVLSVVVPVALVVAFALTPAEKVVLLTVWLAWVALVFVALIAMEYVRYGLERQLRLGVVNQRRFSELVSGRAGEKRRRAAPARAARSRARASRPPVKKRRRPRHPAPPRTADGPRGGEQAGNERGGGRG</sequence>
<keyword evidence="3 7" id="KW-1133">Transmembrane helix</keyword>
<organism evidence="9 10">
    <name type="scientific">Xiamenia xianingshaonis</name>
    <dbReference type="NCBI Taxonomy" id="2682776"/>
    <lineage>
        <taxon>Bacteria</taxon>
        <taxon>Bacillati</taxon>
        <taxon>Actinomycetota</taxon>
        <taxon>Coriobacteriia</taxon>
        <taxon>Eggerthellales</taxon>
        <taxon>Eggerthellaceae</taxon>
        <taxon>Xiamenia</taxon>
    </lineage>
</organism>
<evidence type="ECO:0000256" key="1">
    <source>
        <dbReference type="ARBA" id="ARBA00004141"/>
    </source>
</evidence>
<dbReference type="PANTHER" id="PTHR43077:SF10">
    <property type="entry name" value="TRANSPORT PERMEASE PROTEIN"/>
    <property type="match status" value="1"/>
</dbReference>
<dbReference type="RefSeq" id="WP_166338861.1">
    <property type="nucleotide sequence ID" value="NZ_CP072829.1"/>
</dbReference>
<feature type="transmembrane region" description="Helical" evidence="7">
    <location>
        <begin position="20"/>
        <end position="38"/>
    </location>
</feature>
<accession>A0A9E6MP63</accession>
<dbReference type="InterPro" id="IPR051328">
    <property type="entry name" value="T7SS_ABC-Transporter"/>
</dbReference>
<dbReference type="EMBL" id="CP072829">
    <property type="protein sequence ID" value="QTU83666.1"/>
    <property type="molecule type" value="Genomic_DNA"/>
</dbReference>
<dbReference type="InterPro" id="IPR017501">
    <property type="entry name" value="Phage_infect_YhgE_C"/>
</dbReference>
<feature type="coiled-coil region" evidence="5">
    <location>
        <begin position="347"/>
        <end position="374"/>
    </location>
</feature>
<evidence type="ECO:0000256" key="5">
    <source>
        <dbReference type="SAM" id="Coils"/>
    </source>
</evidence>
<evidence type="ECO:0000313" key="10">
    <source>
        <dbReference type="Proteomes" id="UP000671910"/>
    </source>
</evidence>
<feature type="transmembrane region" description="Helical" evidence="7">
    <location>
        <begin position="795"/>
        <end position="818"/>
    </location>
</feature>
<dbReference type="GO" id="GO:0016020">
    <property type="term" value="C:membrane"/>
    <property type="evidence" value="ECO:0007669"/>
    <property type="project" value="UniProtKB-SubCell"/>
</dbReference>
<keyword evidence="4 7" id="KW-0472">Membrane</keyword>
<dbReference type="NCBIfam" id="TIGR03062">
    <property type="entry name" value="pip_yhgE_Cterm"/>
    <property type="match status" value="1"/>
</dbReference>
<feature type="transmembrane region" description="Helical" evidence="7">
    <location>
        <begin position="598"/>
        <end position="618"/>
    </location>
</feature>
<evidence type="ECO:0000256" key="4">
    <source>
        <dbReference type="ARBA" id="ARBA00023136"/>
    </source>
</evidence>
<feature type="transmembrane region" description="Helical" evidence="7">
    <location>
        <begin position="767"/>
        <end position="789"/>
    </location>
</feature>
<protein>
    <submittedName>
        <fullName evidence="9">YhgE/Pip domain-containing protein</fullName>
    </submittedName>
</protein>
<dbReference type="PANTHER" id="PTHR43077">
    <property type="entry name" value="TRANSPORT PERMEASE YVFS-RELATED"/>
    <property type="match status" value="1"/>
</dbReference>
<dbReference type="KEGG" id="ebz:J7S26_04500"/>
<keyword evidence="5" id="KW-0175">Coiled coil</keyword>
<evidence type="ECO:0000256" key="3">
    <source>
        <dbReference type="ARBA" id="ARBA00022989"/>
    </source>
</evidence>
<feature type="transmembrane region" description="Helical" evidence="7">
    <location>
        <begin position="656"/>
        <end position="679"/>
    </location>
</feature>
<gene>
    <name evidence="9" type="ORF">J7S26_04500</name>
</gene>
<dbReference type="Gene3D" id="3.40.1710.10">
    <property type="entry name" value="abc type-2 transporter like domain"/>
    <property type="match status" value="1"/>
</dbReference>
<feature type="compositionally biased region" description="Basic residues" evidence="6">
    <location>
        <begin position="846"/>
        <end position="878"/>
    </location>
</feature>
<dbReference type="InterPro" id="IPR013525">
    <property type="entry name" value="ABC2_TM"/>
</dbReference>
<dbReference type="InterPro" id="IPR017500">
    <property type="entry name" value="Phage_infect_YhgE_N"/>
</dbReference>
<feature type="transmembrane region" description="Helical" evidence="7">
    <location>
        <begin position="529"/>
        <end position="548"/>
    </location>
</feature>
<feature type="region of interest" description="Disordered" evidence="6">
    <location>
        <begin position="842"/>
        <end position="901"/>
    </location>
</feature>
<feature type="domain" description="ABC-2 type transporter transmembrane" evidence="8">
    <location>
        <begin position="517"/>
        <end position="701"/>
    </location>
</feature>
<evidence type="ECO:0000259" key="8">
    <source>
        <dbReference type="Pfam" id="PF12698"/>
    </source>
</evidence>